<organism evidence="1 2">
    <name type="scientific">Candidatus Seongchinamella marina</name>
    <dbReference type="NCBI Taxonomy" id="2518990"/>
    <lineage>
        <taxon>Bacteria</taxon>
        <taxon>Pseudomonadati</taxon>
        <taxon>Pseudomonadota</taxon>
        <taxon>Gammaproteobacteria</taxon>
        <taxon>Cellvibrionales</taxon>
        <taxon>Halieaceae</taxon>
        <taxon>Seongchinamella</taxon>
    </lineage>
</organism>
<reference evidence="1" key="1">
    <citation type="submission" date="2019-02" db="EMBL/GenBank/DDBJ databases">
        <authorList>
            <person name="Li S.-H."/>
        </authorList>
    </citation>
    <scope>NUCLEOTIDE SEQUENCE</scope>
    <source>
        <strain evidence="1">IMCC8485</strain>
    </source>
</reference>
<proteinExistence type="predicted"/>
<evidence type="ECO:0000313" key="2">
    <source>
        <dbReference type="Proteomes" id="UP001143307"/>
    </source>
</evidence>
<keyword evidence="2" id="KW-1185">Reference proteome</keyword>
<name>A0ABT3SVU5_9GAMM</name>
<protein>
    <submittedName>
        <fullName evidence="1">Uncharacterized protein</fullName>
    </submittedName>
</protein>
<sequence length="264" mass="29002">MLAPFWTIAMKLLSSVLIIVLFFYISSQLPYFQPDRPFTIAGLAPQTGHSSAGTTLPSTMLITDGDARFTGDFFDSDSNIGFTMREIDVSGPCERAGERYIHDTCPQCNVTPAISDNNEPPTLFWMHQEAEQATVGTVFRDCAADLGNGQVRVPLLSFDGNEIDLTDSESHVNTSQIPTLAGSVRESNMTLGNWAIAVDTVTRGGRAMDQMGLLLGDAGWREVPQGNEKPQLAQRVYSRNDSRLCVVTLNRIDEAFQLVTMMNI</sequence>
<evidence type="ECO:0000313" key="1">
    <source>
        <dbReference type="EMBL" id="MCX2974110.1"/>
    </source>
</evidence>
<gene>
    <name evidence="1" type="ORF">EYC87_11010</name>
</gene>
<dbReference type="Proteomes" id="UP001143307">
    <property type="component" value="Unassembled WGS sequence"/>
</dbReference>
<dbReference type="EMBL" id="SHNP01000003">
    <property type="protein sequence ID" value="MCX2974110.1"/>
    <property type="molecule type" value="Genomic_DNA"/>
</dbReference>
<dbReference type="RefSeq" id="WP_040542524.1">
    <property type="nucleotide sequence ID" value="NZ_SHNP01000003.1"/>
</dbReference>
<comment type="caution">
    <text evidence="1">The sequence shown here is derived from an EMBL/GenBank/DDBJ whole genome shotgun (WGS) entry which is preliminary data.</text>
</comment>
<accession>A0ABT3SVU5</accession>